<keyword evidence="1" id="KW-0472">Membrane</keyword>
<accession>A0ABP1HQN8</accession>
<proteinExistence type="predicted"/>
<dbReference type="Proteomes" id="UP001642409">
    <property type="component" value="Unassembled WGS sequence"/>
</dbReference>
<sequence>MEIFGIFWGFCLGFEDASGLKFIQNISMLYFKVILSTCSCILVFSTSNLQLRWKLNTTLTANMQSSFQFKFVGWSGFQQERVFKIQYNLYKNRKAIPNAMYTLTSFDFLQTVNSILNIPTFIFLRRRNFAYFSINTKYMRHVTHSTATSNKTMNILYQHCRQNILTVNCSTLICVCIQTYNLLILGKAH</sequence>
<feature type="transmembrane region" description="Helical" evidence="1">
    <location>
        <begin position="29"/>
        <end position="49"/>
    </location>
</feature>
<keyword evidence="3" id="KW-1185">Reference proteome</keyword>
<organism evidence="2 3">
    <name type="scientific">Hexamita inflata</name>
    <dbReference type="NCBI Taxonomy" id="28002"/>
    <lineage>
        <taxon>Eukaryota</taxon>
        <taxon>Metamonada</taxon>
        <taxon>Diplomonadida</taxon>
        <taxon>Hexamitidae</taxon>
        <taxon>Hexamitinae</taxon>
        <taxon>Hexamita</taxon>
    </lineage>
</organism>
<comment type="caution">
    <text evidence="2">The sequence shown here is derived from an EMBL/GenBank/DDBJ whole genome shotgun (WGS) entry which is preliminary data.</text>
</comment>
<keyword evidence="1" id="KW-1133">Transmembrane helix</keyword>
<reference evidence="2 3" key="1">
    <citation type="submission" date="2024-07" db="EMBL/GenBank/DDBJ databases">
        <authorList>
            <person name="Akdeniz Z."/>
        </authorList>
    </citation>
    <scope>NUCLEOTIDE SEQUENCE [LARGE SCALE GENOMIC DNA]</scope>
</reference>
<protein>
    <submittedName>
        <fullName evidence="2">Hypothetical_protein</fullName>
    </submittedName>
</protein>
<keyword evidence="1" id="KW-0812">Transmembrane</keyword>
<gene>
    <name evidence="2" type="ORF">HINF_LOCUS13859</name>
</gene>
<evidence type="ECO:0000313" key="2">
    <source>
        <dbReference type="EMBL" id="CAL5995074.1"/>
    </source>
</evidence>
<evidence type="ECO:0000256" key="1">
    <source>
        <dbReference type="SAM" id="Phobius"/>
    </source>
</evidence>
<name>A0ABP1HQN8_9EUKA</name>
<evidence type="ECO:0000313" key="3">
    <source>
        <dbReference type="Proteomes" id="UP001642409"/>
    </source>
</evidence>
<dbReference type="EMBL" id="CAXDID020000032">
    <property type="protein sequence ID" value="CAL5995074.1"/>
    <property type="molecule type" value="Genomic_DNA"/>
</dbReference>